<feature type="transmembrane region" description="Helical" evidence="1">
    <location>
        <begin position="115"/>
        <end position="131"/>
    </location>
</feature>
<organism evidence="2">
    <name type="scientific">Mucochytrium quahogii</name>
    <dbReference type="NCBI Taxonomy" id="96639"/>
    <lineage>
        <taxon>Eukaryota</taxon>
        <taxon>Sar</taxon>
        <taxon>Stramenopiles</taxon>
        <taxon>Bigyra</taxon>
        <taxon>Labyrinthulomycetes</taxon>
        <taxon>Thraustochytrida</taxon>
        <taxon>Thraustochytriidae</taxon>
        <taxon>Mucochytrium</taxon>
    </lineage>
</organism>
<feature type="transmembrane region" description="Helical" evidence="1">
    <location>
        <begin position="212"/>
        <end position="232"/>
    </location>
</feature>
<reference evidence="2" key="1">
    <citation type="submission" date="2021-01" db="EMBL/GenBank/DDBJ databases">
        <authorList>
            <person name="Corre E."/>
            <person name="Pelletier E."/>
            <person name="Niang G."/>
            <person name="Scheremetjew M."/>
            <person name="Finn R."/>
            <person name="Kale V."/>
            <person name="Holt S."/>
            <person name="Cochrane G."/>
            <person name="Meng A."/>
            <person name="Brown T."/>
            <person name="Cohen L."/>
        </authorList>
    </citation>
    <scope>NUCLEOTIDE SEQUENCE</scope>
    <source>
        <strain evidence="2">NY070348D</strain>
    </source>
</reference>
<evidence type="ECO:0000313" key="2">
    <source>
        <dbReference type="EMBL" id="CAD9701117.1"/>
    </source>
</evidence>
<gene>
    <name evidence="2" type="ORF">QSP1433_LOCUS14469</name>
</gene>
<feature type="transmembrane region" description="Helical" evidence="1">
    <location>
        <begin position="300"/>
        <end position="320"/>
    </location>
</feature>
<keyword evidence="1" id="KW-0812">Transmembrane</keyword>
<dbReference type="EMBL" id="HBHK01022907">
    <property type="protein sequence ID" value="CAD9701117.1"/>
    <property type="molecule type" value="Transcribed_RNA"/>
</dbReference>
<sequence length="503" mass="56226">MAGLGKFDSQNVLAEHVDWIIVIFICLLWVSGKADRILSLCLVSCVASLILLSNTSVIPTVGVYLPGLERKYNLMYMFSPVPWIQSKEVATVLYAGISGLFFVVVGWLVSRRSPVLALVVYILYFIVNVQSGFFDDYPVRLVVPVVLLLLSLGFRHIRYLNIAASMFAAVLIATTEFEETPLVKDLAPEALWAGFFICILQDSLARLGMFEFVLVSTLYGLLVFPYLCFAYMCVNKLDSSKMVTWENFLLNKSLTWEDFAKSECLPNCGMDFALSLPGMISTLFYASTVIRNVVLGRSSFIKSAGIHLVVVGSIVGFAVADEKVDYLFLPNVTALIGALGLLFTLVLAGNNSSEDGLGVTEGNKFLTFWKLRKKSADASTGIDKKNLHENVQKQGGIPTEKQVEDLWVIFEQDQQELERARKLYDRFKKLAFQQEAIVNGFRPYDEASEKKHENEKAKAAAYAEKCREAGKKMKELDNIVKQSRTKLNELEGKIASQQKPKNE</sequence>
<accession>A0A7S2WR26</accession>
<feature type="transmembrane region" description="Helical" evidence="1">
    <location>
        <begin position="137"/>
        <end position="154"/>
    </location>
</feature>
<feature type="transmembrane region" description="Helical" evidence="1">
    <location>
        <begin position="326"/>
        <end position="348"/>
    </location>
</feature>
<keyword evidence="1" id="KW-1133">Transmembrane helix</keyword>
<feature type="transmembrane region" description="Helical" evidence="1">
    <location>
        <begin position="12"/>
        <end position="30"/>
    </location>
</feature>
<proteinExistence type="predicted"/>
<protein>
    <submittedName>
        <fullName evidence="2">Uncharacterized protein</fullName>
    </submittedName>
</protein>
<feature type="transmembrane region" description="Helical" evidence="1">
    <location>
        <begin position="37"/>
        <end position="65"/>
    </location>
</feature>
<evidence type="ECO:0000256" key="1">
    <source>
        <dbReference type="SAM" id="Phobius"/>
    </source>
</evidence>
<feature type="transmembrane region" description="Helical" evidence="1">
    <location>
        <begin position="89"/>
        <end position="108"/>
    </location>
</feature>
<dbReference type="AlphaFoldDB" id="A0A7S2WR26"/>
<name>A0A7S2WR26_9STRA</name>
<keyword evidence="1" id="KW-0472">Membrane</keyword>